<evidence type="ECO:0000256" key="1">
    <source>
        <dbReference type="SAM" id="Coils"/>
    </source>
</evidence>
<keyword evidence="1" id="KW-0175">Coiled coil</keyword>
<sequence length="282" mass="31145">MDTTETMISKIRAFIQAGSFAPLTDELLTLLRPAIRLIEKEEADDGDLAIGASKLGGLPDLPPEQAWPTTDDGTPLSLAAQIRLSDVAPFDLQHELPPTGLLSFFLDRPESGEGVPYIYSDTNRVIAVEEALSQLARRSAPTADLEVLPARALICSSQLMLPPFGWGHPILDKLLKRAVEKQEVEMSEDQLSHQYEQLRQQIEALFAISPPLLQMLGYAFPIQGEAAAISYDESVRLLFQLDDSHINFGDCGMGYFFIEKGELLADTPFSSEVPVSMEFECY</sequence>
<dbReference type="PANTHER" id="PTHR36436">
    <property type="entry name" value="SLL5081 PROTEIN"/>
    <property type="match status" value="1"/>
</dbReference>
<dbReference type="SUPFAM" id="SSF103032">
    <property type="entry name" value="Hypothetical protein YwqG"/>
    <property type="match status" value="1"/>
</dbReference>
<dbReference type="InterPro" id="IPR015315">
    <property type="entry name" value="DUF1963"/>
</dbReference>
<keyword evidence="3" id="KW-1185">Reference proteome</keyword>
<dbReference type="Proteomes" id="UP000597444">
    <property type="component" value="Unassembled WGS sequence"/>
</dbReference>
<proteinExistence type="predicted"/>
<dbReference type="EMBL" id="BNJK01000001">
    <property type="protein sequence ID" value="GHO90054.1"/>
    <property type="molecule type" value="Genomic_DNA"/>
</dbReference>
<evidence type="ECO:0000313" key="2">
    <source>
        <dbReference type="EMBL" id="GHO90054.1"/>
    </source>
</evidence>
<gene>
    <name evidence="2" type="ORF">KSF_001020</name>
</gene>
<evidence type="ECO:0008006" key="4">
    <source>
        <dbReference type="Google" id="ProtNLM"/>
    </source>
</evidence>
<dbReference type="PANTHER" id="PTHR36436:SF6">
    <property type="entry name" value="SLL5081 PROTEIN"/>
    <property type="match status" value="1"/>
</dbReference>
<dbReference type="Gene3D" id="2.30.320.10">
    <property type="entry name" value="YwqG-like"/>
    <property type="match status" value="1"/>
</dbReference>
<dbReference type="InterPro" id="IPR035948">
    <property type="entry name" value="YwqG-like_sf"/>
</dbReference>
<evidence type="ECO:0000313" key="3">
    <source>
        <dbReference type="Proteomes" id="UP000597444"/>
    </source>
</evidence>
<reference evidence="2" key="1">
    <citation type="submission" date="2020-10" db="EMBL/GenBank/DDBJ databases">
        <title>Taxonomic study of unclassified bacteria belonging to the class Ktedonobacteria.</title>
        <authorList>
            <person name="Yabe S."/>
            <person name="Wang C.M."/>
            <person name="Zheng Y."/>
            <person name="Sakai Y."/>
            <person name="Cavaletti L."/>
            <person name="Monciardini P."/>
            <person name="Donadio S."/>
        </authorList>
    </citation>
    <scope>NUCLEOTIDE SEQUENCE</scope>
    <source>
        <strain evidence="2">ID150040</strain>
    </source>
</reference>
<organism evidence="2 3">
    <name type="scientific">Reticulibacter mediterranei</name>
    <dbReference type="NCBI Taxonomy" id="2778369"/>
    <lineage>
        <taxon>Bacteria</taxon>
        <taxon>Bacillati</taxon>
        <taxon>Chloroflexota</taxon>
        <taxon>Ktedonobacteria</taxon>
        <taxon>Ktedonobacterales</taxon>
        <taxon>Reticulibacteraceae</taxon>
        <taxon>Reticulibacter</taxon>
    </lineage>
</organism>
<dbReference type="RefSeq" id="WP_220201056.1">
    <property type="nucleotide sequence ID" value="NZ_BNJK01000001.1"/>
</dbReference>
<protein>
    <recommendedName>
        <fullName evidence="4">DUF1963 domain-containing protein</fullName>
    </recommendedName>
</protein>
<feature type="coiled-coil region" evidence="1">
    <location>
        <begin position="181"/>
        <end position="208"/>
    </location>
</feature>
<dbReference type="AlphaFoldDB" id="A0A8J3MWP2"/>
<accession>A0A8J3MWP2</accession>
<comment type="caution">
    <text evidence="2">The sequence shown here is derived from an EMBL/GenBank/DDBJ whole genome shotgun (WGS) entry which is preliminary data.</text>
</comment>
<dbReference type="Pfam" id="PF09234">
    <property type="entry name" value="DUF1963"/>
    <property type="match status" value="1"/>
</dbReference>
<name>A0A8J3MWP2_9CHLR</name>